<gene>
    <name evidence="1" type="ORF">MJ1_0091</name>
</gene>
<accession>A0A915WRW2</accession>
<dbReference type="RefSeq" id="WP_258393305.1">
    <property type="nucleotide sequence ID" value="NZ_AP019769.1"/>
</dbReference>
<protein>
    <submittedName>
        <fullName evidence="1">Uncharacterized protein</fullName>
    </submittedName>
</protein>
<evidence type="ECO:0000313" key="1">
    <source>
        <dbReference type="EMBL" id="BBL45266.1"/>
    </source>
</evidence>
<evidence type="ECO:0000313" key="2">
    <source>
        <dbReference type="Proteomes" id="UP001055553"/>
    </source>
</evidence>
<dbReference type="KEGG" id="naer:MJ1_0091"/>
<dbReference type="EMBL" id="AP019769">
    <property type="protein sequence ID" value="BBL45266.1"/>
    <property type="molecule type" value="Genomic_DNA"/>
</dbReference>
<reference evidence="2" key="1">
    <citation type="journal article" date="2022" name="Int. J. Syst. Evol. Microbiol.">
        <title>Nanobdella aerobiophila gen. nov., sp. nov., a thermoacidophilic, obligate ectosymbiotic archaeon, and proposal of Nanobdellaceae fam. nov., Nanobdellales ord. nov. and Nanobdellia class. nov.</title>
        <authorList>
            <person name="Kato S."/>
            <person name="Ogasawara A."/>
            <person name="Itoh T."/>
            <person name="Sakai H.D."/>
            <person name="Shimizu M."/>
            <person name="Yuki M."/>
            <person name="Kaneko M."/>
            <person name="Takashina T."/>
            <person name="Ohkuma M."/>
        </authorList>
    </citation>
    <scope>NUCLEOTIDE SEQUENCE [LARGE SCALE GENOMIC DNA]</scope>
    <source>
        <strain evidence="2">MJ1</strain>
    </source>
</reference>
<dbReference type="Proteomes" id="UP001055553">
    <property type="component" value="Chromosome"/>
</dbReference>
<sequence length="92" mass="11495">MVVLPRVLKIKRRYIILNNVDIKRFKKDYINFFGYIDYYKLNFDYITYNDFYIIIVNRKDIYKVIFILYLQNKKIIKVFNTLKQSKDFLNIF</sequence>
<keyword evidence="2" id="KW-1185">Reference proteome</keyword>
<organism evidence="1 2">
    <name type="scientific">Nanobdella aerobiophila</name>
    <dbReference type="NCBI Taxonomy" id="2586965"/>
    <lineage>
        <taxon>Archaea</taxon>
        <taxon>Nanobdellota</taxon>
        <taxon>Nanobdellia</taxon>
        <taxon>Nanobdellales</taxon>
        <taxon>Nanobdellaceae</taxon>
        <taxon>Nanobdella</taxon>
    </lineage>
</organism>
<name>A0A915WRW2_9ARCH</name>
<proteinExistence type="predicted"/>
<dbReference type="AlphaFoldDB" id="A0A915WRW2"/>
<dbReference type="GeneID" id="74568042"/>